<dbReference type="PROSITE" id="PS51371">
    <property type="entry name" value="CBS"/>
    <property type="match status" value="2"/>
</dbReference>
<dbReference type="Pfam" id="PF01842">
    <property type="entry name" value="ACT"/>
    <property type="match status" value="1"/>
</dbReference>
<dbReference type="Gene3D" id="3.30.70.260">
    <property type="match status" value="1"/>
</dbReference>
<dbReference type="EMBL" id="LAYY01000008">
    <property type="protein sequence ID" value="KKK38386.1"/>
    <property type="molecule type" value="Genomic_DNA"/>
</dbReference>
<evidence type="ECO:0000259" key="4">
    <source>
        <dbReference type="PROSITE" id="PS51671"/>
    </source>
</evidence>
<dbReference type="AlphaFoldDB" id="A0A0M2SXG1"/>
<keyword evidence="1 2" id="KW-0129">CBS domain</keyword>
<organism evidence="5 6">
    <name type="scientific">Mesobacillus campisalis</name>
    <dbReference type="NCBI Taxonomy" id="1408103"/>
    <lineage>
        <taxon>Bacteria</taxon>
        <taxon>Bacillati</taxon>
        <taxon>Bacillota</taxon>
        <taxon>Bacilli</taxon>
        <taxon>Bacillales</taxon>
        <taxon>Bacillaceae</taxon>
        <taxon>Mesobacillus</taxon>
    </lineage>
</organism>
<accession>A0A0M2SXG1</accession>
<keyword evidence="6" id="KW-1185">Reference proteome</keyword>
<feature type="domain" description="CBS" evidence="3">
    <location>
        <begin position="7"/>
        <end position="67"/>
    </location>
</feature>
<dbReference type="SUPFAM" id="SSF55021">
    <property type="entry name" value="ACT-like"/>
    <property type="match status" value="1"/>
</dbReference>
<dbReference type="PANTHER" id="PTHR43080">
    <property type="entry name" value="CBS DOMAIN-CONTAINING PROTEIN CBSX3, MITOCHONDRIAL"/>
    <property type="match status" value="1"/>
</dbReference>
<dbReference type="InterPro" id="IPR045865">
    <property type="entry name" value="ACT-like_dom_sf"/>
</dbReference>
<dbReference type="InterPro" id="IPR051257">
    <property type="entry name" value="Diverse_CBS-Domain"/>
</dbReference>
<dbReference type="CDD" id="cd04584">
    <property type="entry name" value="CBS_pair_AcuB_like"/>
    <property type="match status" value="1"/>
</dbReference>
<dbReference type="CDD" id="cd04883">
    <property type="entry name" value="ACT_AcuB"/>
    <property type="match status" value="1"/>
</dbReference>
<evidence type="ECO:0000256" key="2">
    <source>
        <dbReference type="PROSITE-ProRule" id="PRU00703"/>
    </source>
</evidence>
<dbReference type="PROSITE" id="PS51671">
    <property type="entry name" value="ACT"/>
    <property type="match status" value="1"/>
</dbReference>
<dbReference type="Pfam" id="PF00571">
    <property type="entry name" value="CBS"/>
    <property type="match status" value="2"/>
</dbReference>
<evidence type="ECO:0000256" key="1">
    <source>
        <dbReference type="ARBA" id="ARBA00023122"/>
    </source>
</evidence>
<dbReference type="InterPro" id="IPR000644">
    <property type="entry name" value="CBS_dom"/>
</dbReference>
<dbReference type="InterPro" id="IPR046342">
    <property type="entry name" value="CBS_dom_sf"/>
</dbReference>
<dbReference type="OrthoDB" id="9781631at2"/>
<protein>
    <submittedName>
        <fullName evidence="5">Acetoin utilization protein AcuB</fullName>
    </submittedName>
</protein>
<feature type="domain" description="CBS" evidence="3">
    <location>
        <begin position="78"/>
        <end position="136"/>
    </location>
</feature>
<dbReference type="SUPFAM" id="SSF54631">
    <property type="entry name" value="CBS-domain pair"/>
    <property type="match status" value="1"/>
</dbReference>
<gene>
    <name evidence="5" type="ORF">WQ57_09355</name>
</gene>
<dbReference type="PATRIC" id="fig|1408103.3.peg.2100"/>
<dbReference type="Proteomes" id="UP000034166">
    <property type="component" value="Unassembled WGS sequence"/>
</dbReference>
<reference evidence="5 6" key="1">
    <citation type="submission" date="2015-04" db="EMBL/GenBank/DDBJ databases">
        <title>Taxonomic description and genome sequence of Bacillus campisalis sp. nov., a novel member of the genus Bacillus isolated from solar saltern.</title>
        <authorList>
            <person name="Mathan Kumar R."/>
            <person name="Kaur G."/>
            <person name="Kumar A."/>
            <person name="Singh N.K."/>
            <person name="Kaur N."/>
            <person name="Kumar N."/>
            <person name="Mayilraj S."/>
        </authorList>
    </citation>
    <scope>NUCLEOTIDE SEQUENCE [LARGE SCALE GENOMIC DNA]</scope>
    <source>
        <strain evidence="5 6">SA2-6</strain>
    </source>
</reference>
<name>A0A0M2SXG1_9BACI</name>
<evidence type="ECO:0000259" key="3">
    <source>
        <dbReference type="PROSITE" id="PS51371"/>
    </source>
</evidence>
<dbReference type="SMART" id="SM00116">
    <property type="entry name" value="CBS"/>
    <property type="match status" value="2"/>
</dbReference>
<dbReference type="RefSeq" id="WP_046523491.1">
    <property type="nucleotide sequence ID" value="NZ_LAYY01000008.1"/>
</dbReference>
<evidence type="ECO:0000313" key="6">
    <source>
        <dbReference type="Proteomes" id="UP000034166"/>
    </source>
</evidence>
<dbReference type="Gene3D" id="3.10.580.10">
    <property type="entry name" value="CBS-domain"/>
    <property type="match status" value="1"/>
</dbReference>
<dbReference type="PANTHER" id="PTHR43080:SF2">
    <property type="entry name" value="CBS DOMAIN-CONTAINING PROTEIN"/>
    <property type="match status" value="1"/>
</dbReference>
<dbReference type="InterPro" id="IPR002912">
    <property type="entry name" value="ACT_dom"/>
</dbReference>
<evidence type="ECO:0000313" key="5">
    <source>
        <dbReference type="EMBL" id="KKK38386.1"/>
    </source>
</evidence>
<proteinExistence type="predicted"/>
<feature type="domain" description="ACT" evidence="4">
    <location>
        <begin position="139"/>
        <end position="213"/>
    </location>
</feature>
<comment type="caution">
    <text evidence="5">The sequence shown here is derived from an EMBL/GenBank/DDBJ whole genome shotgun (WGS) entry which is preliminary data.</text>
</comment>
<sequence>MIVEEIMQSDVRTLKPENTIEEACDLMEKKRIRHLPIVNGSGKLVGLVTDRDIRAALPSIFLRKDDQGILAKPLESLMTTELITCHPLDFVEEVAALFYEHNIGCLPVVNDRKLVGIITETDLLHTLVALTGAHQPGSQIEVKVPNKAGMLNSVASIISARKANISSVLVYPDRQDASYKILVFRVQTMNPISLIDDLKKAGFNVLWPNLPGVSS</sequence>